<dbReference type="InterPro" id="IPR011009">
    <property type="entry name" value="Kinase-like_dom_sf"/>
</dbReference>
<dbReference type="EMBL" id="KV878214">
    <property type="protein sequence ID" value="OJJ32751.1"/>
    <property type="molecule type" value="Genomic_DNA"/>
</dbReference>
<keyword evidence="3" id="KW-0808">Transferase</keyword>
<reference evidence="12" key="1">
    <citation type="journal article" date="2017" name="Genome Biol.">
        <title>Comparative genomics reveals high biological diversity and specific adaptations in the industrially and medically important fungal genus Aspergillus.</title>
        <authorList>
            <person name="de Vries R.P."/>
            <person name="Riley R."/>
            <person name="Wiebenga A."/>
            <person name="Aguilar-Osorio G."/>
            <person name="Amillis S."/>
            <person name="Uchima C.A."/>
            <person name="Anderluh G."/>
            <person name="Asadollahi M."/>
            <person name="Askin M."/>
            <person name="Barry K."/>
            <person name="Battaglia E."/>
            <person name="Bayram O."/>
            <person name="Benocci T."/>
            <person name="Braus-Stromeyer S.A."/>
            <person name="Caldana C."/>
            <person name="Canovas D."/>
            <person name="Cerqueira G.C."/>
            <person name="Chen F."/>
            <person name="Chen W."/>
            <person name="Choi C."/>
            <person name="Clum A."/>
            <person name="Dos Santos R.A."/>
            <person name="Damasio A.R."/>
            <person name="Diallinas G."/>
            <person name="Emri T."/>
            <person name="Fekete E."/>
            <person name="Flipphi M."/>
            <person name="Freyberg S."/>
            <person name="Gallo A."/>
            <person name="Gournas C."/>
            <person name="Habgood R."/>
            <person name="Hainaut M."/>
            <person name="Harispe M.L."/>
            <person name="Henrissat B."/>
            <person name="Hilden K.S."/>
            <person name="Hope R."/>
            <person name="Hossain A."/>
            <person name="Karabika E."/>
            <person name="Karaffa L."/>
            <person name="Karanyi Z."/>
            <person name="Krasevec N."/>
            <person name="Kuo A."/>
            <person name="Kusch H."/>
            <person name="LaButti K."/>
            <person name="Lagendijk E.L."/>
            <person name="Lapidus A."/>
            <person name="Levasseur A."/>
            <person name="Lindquist E."/>
            <person name="Lipzen A."/>
            <person name="Logrieco A.F."/>
            <person name="MacCabe A."/>
            <person name="Maekelae M.R."/>
            <person name="Malavazi I."/>
            <person name="Melin P."/>
            <person name="Meyer V."/>
            <person name="Mielnichuk N."/>
            <person name="Miskei M."/>
            <person name="Molnar A.P."/>
            <person name="Mule G."/>
            <person name="Ngan C.Y."/>
            <person name="Orejas M."/>
            <person name="Orosz E."/>
            <person name="Ouedraogo J.P."/>
            <person name="Overkamp K.M."/>
            <person name="Park H.-S."/>
            <person name="Perrone G."/>
            <person name="Piumi F."/>
            <person name="Punt P.J."/>
            <person name="Ram A.F."/>
            <person name="Ramon A."/>
            <person name="Rauscher S."/>
            <person name="Record E."/>
            <person name="Riano-Pachon D.M."/>
            <person name="Robert V."/>
            <person name="Roehrig J."/>
            <person name="Ruller R."/>
            <person name="Salamov A."/>
            <person name="Salih N.S."/>
            <person name="Samson R.A."/>
            <person name="Sandor E."/>
            <person name="Sanguinetti M."/>
            <person name="Schuetze T."/>
            <person name="Sepcic K."/>
            <person name="Shelest E."/>
            <person name="Sherlock G."/>
            <person name="Sophianopoulou V."/>
            <person name="Squina F.M."/>
            <person name="Sun H."/>
            <person name="Susca A."/>
            <person name="Todd R.B."/>
            <person name="Tsang A."/>
            <person name="Unkles S.E."/>
            <person name="van de Wiele N."/>
            <person name="van Rossen-Uffink D."/>
            <person name="Oliveira J.V."/>
            <person name="Vesth T.C."/>
            <person name="Visser J."/>
            <person name="Yu J.-H."/>
            <person name="Zhou M."/>
            <person name="Andersen M.R."/>
            <person name="Archer D.B."/>
            <person name="Baker S.E."/>
            <person name="Benoit I."/>
            <person name="Brakhage A.A."/>
            <person name="Braus G.H."/>
            <person name="Fischer R."/>
            <person name="Frisvad J.C."/>
            <person name="Goldman G.H."/>
            <person name="Houbraken J."/>
            <person name="Oakley B."/>
            <person name="Pocsi I."/>
            <person name="Scazzocchio C."/>
            <person name="Seiboth B."/>
            <person name="vanKuyk P.A."/>
            <person name="Wortman J."/>
            <person name="Dyer P.S."/>
            <person name="Grigoriev I.V."/>
        </authorList>
    </citation>
    <scope>NUCLEOTIDE SEQUENCE [LARGE SCALE GENOMIC DNA]</scope>
    <source>
        <strain evidence="12">DTO 134E9</strain>
    </source>
</reference>
<evidence type="ECO:0000256" key="9">
    <source>
        <dbReference type="PROSITE-ProRule" id="PRU10141"/>
    </source>
</evidence>
<dbReference type="GO" id="GO:0000245">
    <property type="term" value="P:spliceosomal complex assembly"/>
    <property type="evidence" value="ECO:0007669"/>
    <property type="project" value="TreeGrafter"/>
</dbReference>
<evidence type="ECO:0000313" key="11">
    <source>
        <dbReference type="EMBL" id="OJJ32751.1"/>
    </source>
</evidence>
<organism evidence="11 12">
    <name type="scientific">Aspergillus wentii DTO 134E9</name>
    <dbReference type="NCBI Taxonomy" id="1073089"/>
    <lineage>
        <taxon>Eukaryota</taxon>
        <taxon>Fungi</taxon>
        <taxon>Dikarya</taxon>
        <taxon>Ascomycota</taxon>
        <taxon>Pezizomycotina</taxon>
        <taxon>Eurotiomycetes</taxon>
        <taxon>Eurotiomycetidae</taxon>
        <taxon>Eurotiales</taxon>
        <taxon>Aspergillaceae</taxon>
        <taxon>Aspergillus</taxon>
        <taxon>Aspergillus subgen. Cremei</taxon>
    </lineage>
</organism>
<dbReference type="Gene3D" id="1.10.510.10">
    <property type="entry name" value="Transferase(Phosphotransferase) domain 1"/>
    <property type="match status" value="1"/>
</dbReference>
<dbReference type="PANTHER" id="PTHR47634">
    <property type="entry name" value="PROTEIN KINASE DOMAIN-CONTAINING PROTEIN-RELATED"/>
    <property type="match status" value="1"/>
</dbReference>
<dbReference type="VEuPathDB" id="FungiDB:ASPWEDRAFT_52896"/>
<dbReference type="SMART" id="SM00220">
    <property type="entry name" value="S_TKc"/>
    <property type="match status" value="1"/>
</dbReference>
<dbReference type="AlphaFoldDB" id="A0A1L9RCW2"/>
<feature type="binding site" evidence="9">
    <location>
        <position position="77"/>
    </location>
    <ligand>
        <name>ATP</name>
        <dbReference type="ChEBI" id="CHEBI:30616"/>
    </ligand>
</feature>
<keyword evidence="6 9" id="KW-0067">ATP-binding</keyword>
<dbReference type="Gene3D" id="3.30.200.20">
    <property type="entry name" value="Phosphorylase Kinase, domain 1"/>
    <property type="match status" value="1"/>
</dbReference>
<accession>A0A1L9RCW2</accession>
<evidence type="ECO:0000256" key="5">
    <source>
        <dbReference type="ARBA" id="ARBA00022777"/>
    </source>
</evidence>
<comment type="catalytic activity">
    <reaction evidence="8">
        <text>L-seryl-[protein] + ATP = O-phospho-L-seryl-[protein] + ADP + H(+)</text>
        <dbReference type="Rhea" id="RHEA:17989"/>
        <dbReference type="Rhea" id="RHEA-COMP:9863"/>
        <dbReference type="Rhea" id="RHEA-COMP:11604"/>
        <dbReference type="ChEBI" id="CHEBI:15378"/>
        <dbReference type="ChEBI" id="CHEBI:29999"/>
        <dbReference type="ChEBI" id="CHEBI:30616"/>
        <dbReference type="ChEBI" id="CHEBI:83421"/>
        <dbReference type="ChEBI" id="CHEBI:456216"/>
        <dbReference type="EC" id="2.7.11.1"/>
    </reaction>
</comment>
<keyword evidence="5" id="KW-0418">Kinase</keyword>
<dbReference type="PANTHER" id="PTHR47634:SF9">
    <property type="entry name" value="PROTEIN KINASE DOMAIN-CONTAINING PROTEIN-RELATED"/>
    <property type="match status" value="1"/>
</dbReference>
<dbReference type="InterPro" id="IPR017441">
    <property type="entry name" value="Protein_kinase_ATP_BS"/>
</dbReference>
<gene>
    <name evidence="11" type="ORF">ASPWEDRAFT_52896</name>
</gene>
<evidence type="ECO:0000256" key="8">
    <source>
        <dbReference type="ARBA" id="ARBA00048679"/>
    </source>
</evidence>
<dbReference type="InterPro" id="IPR051334">
    <property type="entry name" value="SRPK"/>
</dbReference>
<sequence>MNAHLQYPAIRISRDEHATSDHHFQYNWIDGAESLERYNPGGYHPIRYRIVDKLGFGGHSTVWLARDTHLENYVALKVGIADSISHETKSLRALSAPKPSSLSFEHQGRTSIPFPLDEFELHGPNGVHRCYTMSPAQCNLNEASYSRLFPLDVTRALAGGLTMAIAYIHSQGFVHGEYGTPETVPITQRNGEPLPPNVPTEAVIPLWLGKYAGEFSLSDTQVLLSDFGEAFAPALELRRGEDCHAPLPMRAPEARFEPNTPLSYPSDIWSLAVAIWEIIGMKAIFNSELVTADEIVSSQIDVLGPMPSGWWKNWKERSKFFDEVGRPNEGRYVWPSIDEAFEEGVQKYRRKLGMGVFGKEEAGAILELMRWMLEFQPEKRPTAQDVLESEWMVKWALPDFGRSLQVK</sequence>
<keyword evidence="2" id="KW-0723">Serine/threonine-protein kinase</keyword>
<dbReference type="SUPFAM" id="SSF56112">
    <property type="entry name" value="Protein kinase-like (PK-like)"/>
    <property type="match status" value="1"/>
</dbReference>
<dbReference type="GO" id="GO:0005524">
    <property type="term" value="F:ATP binding"/>
    <property type="evidence" value="ECO:0007669"/>
    <property type="project" value="UniProtKB-UniRule"/>
</dbReference>
<dbReference type="Pfam" id="PF00069">
    <property type="entry name" value="Pkinase"/>
    <property type="match status" value="1"/>
</dbReference>
<dbReference type="STRING" id="1073089.A0A1L9RCW2"/>
<protein>
    <recommendedName>
        <fullName evidence="1">non-specific serine/threonine protein kinase</fullName>
        <ecNumber evidence="1">2.7.11.1</ecNumber>
    </recommendedName>
</protein>
<dbReference type="PROSITE" id="PS00107">
    <property type="entry name" value="PROTEIN_KINASE_ATP"/>
    <property type="match status" value="1"/>
</dbReference>
<dbReference type="EC" id="2.7.11.1" evidence="1"/>
<evidence type="ECO:0000256" key="3">
    <source>
        <dbReference type="ARBA" id="ARBA00022679"/>
    </source>
</evidence>
<dbReference type="GO" id="GO:0004674">
    <property type="term" value="F:protein serine/threonine kinase activity"/>
    <property type="evidence" value="ECO:0007669"/>
    <property type="project" value="UniProtKB-KW"/>
</dbReference>
<evidence type="ECO:0000313" key="12">
    <source>
        <dbReference type="Proteomes" id="UP000184383"/>
    </source>
</evidence>
<proteinExistence type="predicted"/>
<evidence type="ECO:0000256" key="7">
    <source>
        <dbReference type="ARBA" id="ARBA00047899"/>
    </source>
</evidence>
<dbReference type="OrthoDB" id="5979581at2759"/>
<name>A0A1L9RCW2_ASPWE</name>
<evidence type="ECO:0000256" key="2">
    <source>
        <dbReference type="ARBA" id="ARBA00022527"/>
    </source>
</evidence>
<dbReference type="Proteomes" id="UP000184383">
    <property type="component" value="Unassembled WGS sequence"/>
</dbReference>
<evidence type="ECO:0000256" key="1">
    <source>
        <dbReference type="ARBA" id="ARBA00012513"/>
    </source>
</evidence>
<feature type="domain" description="Protein kinase" evidence="10">
    <location>
        <begin position="48"/>
        <end position="392"/>
    </location>
</feature>
<evidence type="ECO:0000259" key="10">
    <source>
        <dbReference type="PROSITE" id="PS50011"/>
    </source>
</evidence>
<dbReference type="GeneID" id="63753645"/>
<dbReference type="GO" id="GO:0050684">
    <property type="term" value="P:regulation of mRNA processing"/>
    <property type="evidence" value="ECO:0007669"/>
    <property type="project" value="TreeGrafter"/>
</dbReference>
<evidence type="ECO:0000256" key="4">
    <source>
        <dbReference type="ARBA" id="ARBA00022741"/>
    </source>
</evidence>
<comment type="catalytic activity">
    <reaction evidence="7">
        <text>L-threonyl-[protein] + ATP = O-phospho-L-threonyl-[protein] + ADP + H(+)</text>
        <dbReference type="Rhea" id="RHEA:46608"/>
        <dbReference type="Rhea" id="RHEA-COMP:11060"/>
        <dbReference type="Rhea" id="RHEA-COMP:11605"/>
        <dbReference type="ChEBI" id="CHEBI:15378"/>
        <dbReference type="ChEBI" id="CHEBI:30013"/>
        <dbReference type="ChEBI" id="CHEBI:30616"/>
        <dbReference type="ChEBI" id="CHEBI:61977"/>
        <dbReference type="ChEBI" id="CHEBI:456216"/>
        <dbReference type="EC" id="2.7.11.1"/>
    </reaction>
</comment>
<dbReference type="InterPro" id="IPR000719">
    <property type="entry name" value="Prot_kinase_dom"/>
</dbReference>
<evidence type="ECO:0000256" key="6">
    <source>
        <dbReference type="ARBA" id="ARBA00022840"/>
    </source>
</evidence>
<keyword evidence="12" id="KW-1185">Reference proteome</keyword>
<dbReference type="RefSeq" id="XP_040686428.1">
    <property type="nucleotide sequence ID" value="XM_040837797.1"/>
</dbReference>
<dbReference type="PROSITE" id="PS50011">
    <property type="entry name" value="PROTEIN_KINASE_DOM"/>
    <property type="match status" value="1"/>
</dbReference>
<keyword evidence="4 9" id="KW-0547">Nucleotide-binding</keyword>